<reference evidence="2" key="1">
    <citation type="submission" date="2022-10" db="EMBL/GenBank/DDBJ databases">
        <title>Genome assembly of Pristionchus species.</title>
        <authorList>
            <person name="Yoshida K."/>
            <person name="Sommer R.J."/>
        </authorList>
    </citation>
    <scope>NUCLEOTIDE SEQUENCE [LARGE SCALE GENOMIC DNA]</scope>
    <source>
        <strain evidence="2">RS5460</strain>
    </source>
</reference>
<sequence length="146" mass="15964">MNGTQIPGKPLPKLETCAKFQWCCTNTLYVQELRYVYGGCSNKCINVENSVFNKIPITGLNGFNMTGTYYCRSAVGPCQSPPDFTPIPLTPPVRPSAVFGGNGEDKRHPRASTSATAEACNVRFGRVVLCNHRAHTAEEIGVLLRQ</sequence>
<gene>
    <name evidence="1" type="ORF">PMAYCL1PPCAC_27257</name>
</gene>
<evidence type="ECO:0000313" key="1">
    <source>
        <dbReference type="EMBL" id="GMR57062.1"/>
    </source>
</evidence>
<protein>
    <submittedName>
        <fullName evidence="1">Uncharacterized protein</fullName>
    </submittedName>
</protein>
<organism evidence="1 2">
    <name type="scientific">Pristionchus mayeri</name>
    <dbReference type="NCBI Taxonomy" id="1317129"/>
    <lineage>
        <taxon>Eukaryota</taxon>
        <taxon>Metazoa</taxon>
        <taxon>Ecdysozoa</taxon>
        <taxon>Nematoda</taxon>
        <taxon>Chromadorea</taxon>
        <taxon>Rhabditida</taxon>
        <taxon>Rhabditina</taxon>
        <taxon>Diplogasteromorpha</taxon>
        <taxon>Diplogasteroidea</taxon>
        <taxon>Neodiplogasteridae</taxon>
        <taxon>Pristionchus</taxon>
    </lineage>
</organism>
<proteinExistence type="predicted"/>
<dbReference type="EMBL" id="BTRK01000006">
    <property type="protein sequence ID" value="GMR57062.1"/>
    <property type="molecule type" value="Genomic_DNA"/>
</dbReference>
<dbReference type="Proteomes" id="UP001328107">
    <property type="component" value="Unassembled WGS sequence"/>
</dbReference>
<keyword evidence="2" id="KW-1185">Reference proteome</keyword>
<name>A0AAN5D6Q1_9BILA</name>
<evidence type="ECO:0000313" key="2">
    <source>
        <dbReference type="Proteomes" id="UP001328107"/>
    </source>
</evidence>
<dbReference type="AlphaFoldDB" id="A0AAN5D6Q1"/>
<accession>A0AAN5D6Q1</accession>
<comment type="caution">
    <text evidence="1">The sequence shown here is derived from an EMBL/GenBank/DDBJ whole genome shotgun (WGS) entry which is preliminary data.</text>
</comment>